<protein>
    <submittedName>
        <fullName evidence="2">Uncharacterized protein</fullName>
    </submittedName>
</protein>
<evidence type="ECO:0000313" key="3">
    <source>
        <dbReference type="Proteomes" id="UP000237631"/>
    </source>
</evidence>
<gene>
    <name evidence="2" type="ORF">CBER1_08755</name>
</gene>
<dbReference type="OrthoDB" id="3643927at2759"/>
<proteinExistence type="predicted"/>
<dbReference type="AlphaFoldDB" id="A0A2S6BW42"/>
<reference evidence="3" key="1">
    <citation type="journal article" date="2017" name="bioRxiv">
        <title>Conservation of a gene cluster reveals novel cercosporin biosynthetic mechanisms and extends production to the genus Colletotrichum.</title>
        <authorList>
            <person name="de Jonge R."/>
            <person name="Ebert M.K."/>
            <person name="Huitt-Roehl C.R."/>
            <person name="Pal P."/>
            <person name="Suttle J.C."/>
            <person name="Spanner R.E."/>
            <person name="Neubauer J.D."/>
            <person name="Jurick W.M.II."/>
            <person name="Stott K.A."/>
            <person name="Secor G.A."/>
            <person name="Thomma B.P.H.J."/>
            <person name="Van de Peer Y."/>
            <person name="Townsend C.A."/>
            <person name="Bolton M.D."/>
        </authorList>
    </citation>
    <scope>NUCLEOTIDE SEQUENCE [LARGE SCALE GENOMIC DNA]</scope>
    <source>
        <strain evidence="3">CBS538.71</strain>
    </source>
</reference>
<feature type="compositionally biased region" description="Polar residues" evidence="1">
    <location>
        <begin position="37"/>
        <end position="46"/>
    </location>
</feature>
<name>A0A2S6BW42_9PEZI</name>
<accession>A0A2S6BW42</accession>
<feature type="region of interest" description="Disordered" evidence="1">
    <location>
        <begin position="1"/>
        <end position="78"/>
    </location>
</feature>
<evidence type="ECO:0000256" key="1">
    <source>
        <dbReference type="SAM" id="MobiDB-lite"/>
    </source>
</evidence>
<sequence>MPAFSLLSAPRADGAADMSAQPPRVAAALDYSKETKVSTSTAAQSKHPSKRKRNSSESKPTRPPTPPLTPSSDAQPSTISAESVLSMLDDIITSELSYWAHYMSAAATQTSYSEITSNETTAEIKIAALRHILETLPLRYQALATAYADTHSEAVEIPENLQTLLQNLAEEPTEVELEGWYDQKWMQRKKFRSDIMGMDGEVRRLEEARMQELKALMLMVEEMKLAAADGSVDDEALTHLIHAADEVGLGLVTQRKSRAASEESWTPGK</sequence>
<keyword evidence="3" id="KW-1185">Reference proteome</keyword>
<evidence type="ECO:0000313" key="2">
    <source>
        <dbReference type="EMBL" id="PPJ51692.1"/>
    </source>
</evidence>
<dbReference type="Proteomes" id="UP000237631">
    <property type="component" value="Unassembled WGS sequence"/>
</dbReference>
<dbReference type="EMBL" id="PNEN01001743">
    <property type="protein sequence ID" value="PPJ51692.1"/>
    <property type="molecule type" value="Genomic_DNA"/>
</dbReference>
<organism evidence="2 3">
    <name type="scientific">Cercospora berteroae</name>
    <dbReference type="NCBI Taxonomy" id="357750"/>
    <lineage>
        <taxon>Eukaryota</taxon>
        <taxon>Fungi</taxon>
        <taxon>Dikarya</taxon>
        <taxon>Ascomycota</taxon>
        <taxon>Pezizomycotina</taxon>
        <taxon>Dothideomycetes</taxon>
        <taxon>Dothideomycetidae</taxon>
        <taxon>Mycosphaerellales</taxon>
        <taxon>Mycosphaerellaceae</taxon>
        <taxon>Cercospora</taxon>
    </lineage>
</organism>
<comment type="caution">
    <text evidence="2">The sequence shown here is derived from an EMBL/GenBank/DDBJ whole genome shotgun (WGS) entry which is preliminary data.</text>
</comment>